<evidence type="ECO:0000313" key="5">
    <source>
        <dbReference type="Proteomes" id="UP000030625"/>
    </source>
</evidence>
<dbReference type="OrthoDB" id="9813149at2"/>
<organism evidence="4 5">
    <name type="scientific">Bifidobacterium catenulatum PV20-2</name>
    <dbReference type="NCBI Taxonomy" id="1447716"/>
    <lineage>
        <taxon>Bacteria</taxon>
        <taxon>Bacillati</taxon>
        <taxon>Actinomycetota</taxon>
        <taxon>Actinomycetes</taxon>
        <taxon>Bifidobacteriales</taxon>
        <taxon>Bifidobacteriaceae</taxon>
        <taxon>Bifidobacterium</taxon>
    </lineage>
</organism>
<feature type="transmembrane region" description="Helical" evidence="2">
    <location>
        <begin position="199"/>
        <end position="216"/>
    </location>
</feature>
<feature type="domain" description="Sensor histidine kinase NatK-like C-terminal" evidence="3">
    <location>
        <begin position="333"/>
        <end position="439"/>
    </location>
</feature>
<proteinExistence type="predicted"/>
<name>A0A0A7I4Q1_9BIFI</name>
<dbReference type="InterPro" id="IPR032834">
    <property type="entry name" value="NatK-like_C"/>
</dbReference>
<feature type="transmembrane region" description="Helical" evidence="2">
    <location>
        <begin position="130"/>
        <end position="148"/>
    </location>
</feature>
<dbReference type="RefSeq" id="WP_039200103.1">
    <property type="nucleotide sequence ID" value="NZ_CP007456.1"/>
</dbReference>
<keyword evidence="4" id="KW-0808">Transferase</keyword>
<dbReference type="Gene3D" id="3.30.565.10">
    <property type="entry name" value="Histidine kinase-like ATPase, C-terminal domain"/>
    <property type="match status" value="1"/>
</dbReference>
<keyword evidence="2" id="KW-0472">Membrane</keyword>
<keyword evidence="1" id="KW-0175">Coiled coil</keyword>
<dbReference type="AlphaFoldDB" id="A0A0A7I4Q1"/>
<evidence type="ECO:0000256" key="1">
    <source>
        <dbReference type="SAM" id="Coils"/>
    </source>
</evidence>
<dbReference type="HOGENOM" id="CLU_020211_0_0_11"/>
<reference evidence="4 5" key="1">
    <citation type="journal article" date="2015" name="Genome Announc.">
        <title>Complete and Assembled Genome Sequence of Bifidobacterium kashiwanohense PV20-2, Isolated from the Feces of an Anemic Kenyan Infant.</title>
        <authorList>
            <person name="Vazquez-Gutierrez P."/>
            <person name="Lacroix C."/>
            <person name="Chassard C."/>
            <person name="Klumpp J."/>
            <person name="Jans C."/>
            <person name="Stevens M.J."/>
        </authorList>
    </citation>
    <scope>NUCLEOTIDE SEQUENCE [LARGE SCALE GENOMIC DNA]</scope>
    <source>
        <strain evidence="4 5">PV20-2</strain>
    </source>
</reference>
<feature type="coiled-coil region" evidence="1">
    <location>
        <begin position="234"/>
        <end position="271"/>
    </location>
</feature>
<dbReference type="SUPFAM" id="SSF55874">
    <property type="entry name" value="ATPase domain of HSP90 chaperone/DNA topoisomerase II/histidine kinase"/>
    <property type="match status" value="1"/>
</dbReference>
<dbReference type="InterPro" id="IPR036890">
    <property type="entry name" value="HATPase_C_sf"/>
</dbReference>
<accession>A0A0A7I4Q1</accession>
<feature type="transmembrane region" description="Helical" evidence="2">
    <location>
        <begin position="160"/>
        <end position="179"/>
    </location>
</feature>
<protein>
    <submittedName>
        <fullName evidence="4">Histidine kinase</fullName>
    </submittedName>
</protein>
<keyword evidence="2" id="KW-0812">Transmembrane</keyword>
<evidence type="ECO:0000313" key="4">
    <source>
        <dbReference type="EMBL" id="AIZ15332.1"/>
    </source>
</evidence>
<dbReference type="STRING" id="1447716.AH68_10145"/>
<keyword evidence="2" id="KW-1133">Transmembrane helix</keyword>
<evidence type="ECO:0000256" key="2">
    <source>
        <dbReference type="SAM" id="Phobius"/>
    </source>
</evidence>
<dbReference type="Pfam" id="PF14501">
    <property type="entry name" value="HATPase_c_5"/>
    <property type="match status" value="1"/>
</dbReference>
<dbReference type="Proteomes" id="UP000030625">
    <property type="component" value="Chromosome"/>
</dbReference>
<dbReference type="KEGG" id="bka:AH68_10145"/>
<evidence type="ECO:0000259" key="3">
    <source>
        <dbReference type="Pfam" id="PF14501"/>
    </source>
</evidence>
<dbReference type="EMBL" id="CP007456">
    <property type="protein sequence ID" value="AIZ15332.1"/>
    <property type="molecule type" value="Genomic_DNA"/>
</dbReference>
<sequence>MTPITNALPDIPRSYTAICEWAACMVYIAVLYRRVPLQRSIIVSAAGLLLLTAVQYFDGSMPIWFWIIGMLLAFACMYATILLGAGTGKREGLYITARAFVLAELVASLHWQIVTFIGMRDGFTDYDWRAIALLVVTYALCFSLAWLVERGNFSQTAPTLPTASAAIATMAIMIVTFAMSNLSFVSTNTPFSGSVGQEIFYIRTLVDFCGFAILYAQQEQVRRIEANTELASINAQLESQHQEYLQSKENIESLGRLAHDLKHQITALRAEVDPKHAAAGFEQLEKSVQRYSAQQHTGNPVLDVILTTKERTCADRGITFTAVADGSLLSGMSSMDIASLFGNALDNAIEATSKLPKREQRLIKLALYEQNHFIVIRVENYYDSRLKKDAEGNLRTTKRDDQHRHGFGVKSIRHIAQQYGGEVTIRTEDHWFVLTALIPRKTGLMAM</sequence>
<feature type="transmembrane region" description="Helical" evidence="2">
    <location>
        <begin position="63"/>
        <end position="85"/>
    </location>
</feature>
<gene>
    <name evidence="4" type="ORF">AH68_10145</name>
</gene>
<feature type="transmembrane region" description="Helical" evidence="2">
    <location>
        <begin position="39"/>
        <end position="57"/>
    </location>
</feature>
<dbReference type="CDD" id="cd16935">
    <property type="entry name" value="HATPase_AgrC-ComD-like"/>
    <property type="match status" value="1"/>
</dbReference>
<dbReference type="GO" id="GO:0016301">
    <property type="term" value="F:kinase activity"/>
    <property type="evidence" value="ECO:0007669"/>
    <property type="project" value="UniProtKB-KW"/>
</dbReference>
<keyword evidence="4" id="KW-0418">Kinase</keyword>
<feature type="transmembrane region" description="Helical" evidence="2">
    <location>
        <begin position="97"/>
        <end position="118"/>
    </location>
</feature>